<gene>
    <name evidence="3 4" type="primary">fdhD</name>
    <name evidence="4" type="ORF">GCM10009114_27020</name>
</gene>
<feature type="active site" description="Cysteine persulfide intermediate" evidence="3">
    <location>
        <position position="120"/>
    </location>
</feature>
<comment type="similarity">
    <text evidence="3">Belongs to the FdhD family.</text>
</comment>
<keyword evidence="2 3" id="KW-0501">Molybdenum cofactor biosynthesis</keyword>
<evidence type="ECO:0000256" key="1">
    <source>
        <dbReference type="ARBA" id="ARBA00022490"/>
    </source>
</evidence>
<protein>
    <recommendedName>
        <fullName evidence="3">Sulfur carrier protein FdhD</fullName>
    </recommendedName>
</protein>
<sequence length="275" mass="30239">MKAIRTFNVKTYRQSTQSHLDKVAVEEPLEIWLKRYSSASCSETQHLSTTMRTPGHDIELVSGWLHSLNLIQMSDIQSILHTGVETLKQQYSNRIMITLKLGVDVDVSCLQRAQYANSSCGVCGQQSIEWMCDDLVPIDDSARISLSSNTIKQLSAQLGQNQPLFSATGGMHGAALVNQAGIIYSVFEDVGRHNALDKLVGANLQLLPGLFGVVLSGRVSFEMVQKAARAGISMIVAMGAPTSLAIELCQECDITLIGFLQSDRFNVYHGWEYIN</sequence>
<dbReference type="SUPFAM" id="SSF53927">
    <property type="entry name" value="Cytidine deaminase-like"/>
    <property type="match status" value="1"/>
</dbReference>
<keyword evidence="1 3" id="KW-0963">Cytoplasm</keyword>
<comment type="subcellular location">
    <subcellularLocation>
        <location evidence="3">Cytoplasm</location>
    </subcellularLocation>
</comment>
<dbReference type="PIRSF" id="PIRSF015626">
    <property type="entry name" value="FdhD"/>
    <property type="match status" value="1"/>
</dbReference>
<dbReference type="EMBL" id="BAAAFD010000008">
    <property type="protein sequence ID" value="GAA0858225.1"/>
    <property type="molecule type" value="Genomic_DNA"/>
</dbReference>
<dbReference type="Gene3D" id="3.10.20.10">
    <property type="match status" value="1"/>
</dbReference>
<dbReference type="Gene3D" id="3.40.140.10">
    <property type="entry name" value="Cytidine Deaminase, domain 2"/>
    <property type="match status" value="1"/>
</dbReference>
<evidence type="ECO:0000313" key="5">
    <source>
        <dbReference type="Proteomes" id="UP001500359"/>
    </source>
</evidence>
<dbReference type="Proteomes" id="UP001500359">
    <property type="component" value="Unassembled WGS sequence"/>
</dbReference>
<dbReference type="Pfam" id="PF02634">
    <property type="entry name" value="FdhD-NarQ"/>
    <property type="match status" value="1"/>
</dbReference>
<comment type="function">
    <text evidence="3">Required for formate dehydrogenase (FDH) activity. Acts as a sulfur carrier protein that transfers sulfur from IscS to the molybdenum cofactor prior to its insertion into FDH.</text>
</comment>
<dbReference type="InterPro" id="IPR016193">
    <property type="entry name" value="Cytidine_deaminase-like"/>
</dbReference>
<dbReference type="RefSeq" id="WP_343860832.1">
    <property type="nucleotide sequence ID" value="NZ_BAAAFD010000008.1"/>
</dbReference>
<evidence type="ECO:0000256" key="3">
    <source>
        <dbReference type="HAMAP-Rule" id="MF_00187"/>
    </source>
</evidence>
<keyword evidence="5" id="KW-1185">Reference proteome</keyword>
<comment type="caution">
    <text evidence="4">The sequence shown here is derived from an EMBL/GenBank/DDBJ whole genome shotgun (WGS) entry which is preliminary data.</text>
</comment>
<dbReference type="NCBIfam" id="TIGR00129">
    <property type="entry name" value="fdhD_narQ"/>
    <property type="match status" value="1"/>
</dbReference>
<reference evidence="4 5" key="1">
    <citation type="journal article" date="2019" name="Int. J. Syst. Evol. Microbiol.">
        <title>The Global Catalogue of Microorganisms (GCM) 10K type strain sequencing project: providing services to taxonomists for standard genome sequencing and annotation.</title>
        <authorList>
            <consortium name="The Broad Institute Genomics Platform"/>
            <consortium name="The Broad Institute Genome Sequencing Center for Infectious Disease"/>
            <person name="Wu L."/>
            <person name="Ma J."/>
        </authorList>
    </citation>
    <scope>NUCLEOTIDE SEQUENCE [LARGE SCALE GENOMIC DNA]</scope>
    <source>
        <strain evidence="4 5">JCM 15896</strain>
    </source>
</reference>
<comment type="caution">
    <text evidence="3">Lacks conserved residue(s) required for the propagation of feature annotation.</text>
</comment>
<name>A0ABN1LNC6_9ALTE</name>
<dbReference type="InterPro" id="IPR003786">
    <property type="entry name" value="FdhD"/>
</dbReference>
<organism evidence="4 5">
    <name type="scientific">Aliiglaciecola litoralis</name>
    <dbReference type="NCBI Taxonomy" id="582857"/>
    <lineage>
        <taxon>Bacteria</taxon>
        <taxon>Pseudomonadati</taxon>
        <taxon>Pseudomonadota</taxon>
        <taxon>Gammaproteobacteria</taxon>
        <taxon>Alteromonadales</taxon>
        <taxon>Alteromonadaceae</taxon>
        <taxon>Aliiglaciecola</taxon>
    </lineage>
</organism>
<evidence type="ECO:0000256" key="2">
    <source>
        <dbReference type="ARBA" id="ARBA00023150"/>
    </source>
</evidence>
<accession>A0ABN1LNC6</accession>
<evidence type="ECO:0000313" key="4">
    <source>
        <dbReference type="EMBL" id="GAA0858225.1"/>
    </source>
</evidence>
<dbReference type="PANTHER" id="PTHR30592:SF1">
    <property type="entry name" value="SULFUR CARRIER PROTEIN FDHD"/>
    <property type="match status" value="1"/>
</dbReference>
<dbReference type="HAMAP" id="MF_00187">
    <property type="entry name" value="FdhD"/>
    <property type="match status" value="1"/>
</dbReference>
<dbReference type="PANTHER" id="PTHR30592">
    <property type="entry name" value="FORMATE DEHYDROGENASE"/>
    <property type="match status" value="1"/>
</dbReference>
<proteinExistence type="inferred from homology"/>